<dbReference type="InterPro" id="IPR013118">
    <property type="entry name" value="Mannitol_DH_C"/>
</dbReference>
<keyword evidence="6" id="KW-1185">Reference proteome</keyword>
<dbReference type="PANTHER" id="PTHR43362">
    <property type="entry name" value="MANNITOL DEHYDROGENASE DSF1-RELATED"/>
    <property type="match status" value="1"/>
</dbReference>
<evidence type="ECO:0000256" key="1">
    <source>
        <dbReference type="ARBA" id="ARBA00023002"/>
    </source>
</evidence>
<proteinExistence type="predicted"/>
<dbReference type="InterPro" id="IPR013328">
    <property type="entry name" value="6PGD_dom2"/>
</dbReference>
<dbReference type="InterPro" id="IPR000669">
    <property type="entry name" value="Mannitol_DH"/>
</dbReference>
<dbReference type="SUPFAM" id="SSF48179">
    <property type="entry name" value="6-phosphogluconate dehydrogenase C-terminal domain-like"/>
    <property type="match status" value="1"/>
</dbReference>
<dbReference type="SUPFAM" id="SSF51735">
    <property type="entry name" value="NAD(P)-binding Rossmann-fold domains"/>
    <property type="match status" value="1"/>
</dbReference>
<name>A0ABS7YQT2_9VIBR</name>
<dbReference type="PANTHER" id="PTHR43362:SF7">
    <property type="entry name" value="D-MANNONATE OXIDOREDUCTASE"/>
    <property type="match status" value="1"/>
</dbReference>
<accession>A0ABS7YQT2</accession>
<dbReference type="RefSeq" id="WP_225251603.1">
    <property type="nucleotide sequence ID" value="NZ_JAIWIU010000144.1"/>
</dbReference>
<dbReference type="InterPro" id="IPR013131">
    <property type="entry name" value="Mannitol_DH_N"/>
</dbReference>
<feature type="domain" description="Mannitol dehydrogenase N-terminal" evidence="3">
    <location>
        <begin position="8"/>
        <end position="253"/>
    </location>
</feature>
<evidence type="ECO:0000313" key="5">
    <source>
        <dbReference type="EMBL" id="MCA2018044.1"/>
    </source>
</evidence>
<dbReference type="EMBL" id="JAIWIU010000144">
    <property type="protein sequence ID" value="MCA2018044.1"/>
    <property type="molecule type" value="Genomic_DNA"/>
</dbReference>
<dbReference type="PRINTS" id="PR00084">
    <property type="entry name" value="MTLDHDRGNASE"/>
</dbReference>
<evidence type="ECO:0000313" key="6">
    <source>
        <dbReference type="Proteomes" id="UP001199044"/>
    </source>
</evidence>
<dbReference type="InterPro" id="IPR050025">
    <property type="entry name" value="DalD"/>
</dbReference>
<dbReference type="Pfam" id="PF01232">
    <property type="entry name" value="Mannitol_dh"/>
    <property type="match status" value="1"/>
</dbReference>
<dbReference type="Proteomes" id="UP001199044">
    <property type="component" value="Unassembled WGS sequence"/>
</dbReference>
<dbReference type="PROSITE" id="PS00974">
    <property type="entry name" value="MANNITOL_DHGENASE"/>
    <property type="match status" value="1"/>
</dbReference>
<comment type="caution">
    <text evidence="5">The sequence shown here is derived from an EMBL/GenBank/DDBJ whole genome shotgun (WGS) entry which is preliminary data.</text>
</comment>
<reference evidence="6" key="1">
    <citation type="submission" date="2023-07" db="EMBL/GenBank/DDBJ databases">
        <title>Molecular identification of indigenous halophilic bacteria isolated from red sea cost, biodegradation of synthetic dyes and assessment of degraded metabolite toxicity.</title>
        <authorList>
            <person name="Chaieb K."/>
            <person name="Altayb H.N."/>
        </authorList>
    </citation>
    <scope>NUCLEOTIDE SEQUENCE [LARGE SCALE GENOMIC DNA]</scope>
    <source>
        <strain evidence="6">K20</strain>
    </source>
</reference>
<feature type="domain" description="Mannitol dehydrogenase C-terminal" evidence="4">
    <location>
        <begin position="263"/>
        <end position="450"/>
    </location>
</feature>
<evidence type="ECO:0000256" key="2">
    <source>
        <dbReference type="ARBA" id="ARBA00023027"/>
    </source>
</evidence>
<protein>
    <submittedName>
        <fullName evidence="5">Mannitol dehydrogenase family protein</fullName>
    </submittedName>
</protein>
<dbReference type="Pfam" id="PF08125">
    <property type="entry name" value="Mannitol_dh_C"/>
    <property type="match status" value="1"/>
</dbReference>
<keyword evidence="2" id="KW-0520">NAD</keyword>
<keyword evidence="1" id="KW-0560">Oxidoreductase</keyword>
<dbReference type="InterPro" id="IPR036291">
    <property type="entry name" value="NAD(P)-bd_dom_sf"/>
</dbReference>
<gene>
    <name evidence="5" type="ORF">LDJ79_18125</name>
</gene>
<dbReference type="InterPro" id="IPR023027">
    <property type="entry name" value="Mannitol_DH_CS"/>
</dbReference>
<sequence length="455" mass="52408">MNTLYTWLHIGLGSFHRAHQAWYFNQLLRAGERDWTIAAGNIRNDSEATVEALINQHGEYILETVTPRGERHHEVIKSINKLLRWQPDLEPLINEGAQAQTKVIAFTVTESGYYLDTEHRLDINNASLKQDLKGGHETIYGTITRILERRIAENAGPVTLLSCDNVRHNGDRFRDGLNEFLVLTQNLTVLEWVKENVTFPNCMVDRITPKPESNLVARVAQKTGIHDNAPVMCESFIQWVLEDKFIAGRPNLERVGVELVESVEPYEEAKIRILNVSHACIAWTGTLIGQKFIHESTQTGFIREIAYKYVTRDVIPCLEEESINLEQYRDVVLDRFTNSHIKDTNQRVSADGWSKIPAMITPTLRECYEQGREPSATAVLPAMYYVYMQEWHKGRLPYEYYDGVLDKQSLHQMYEAEDPIHLYATNVTLFGELANRPEFEQLMRKKIQSVYNLLS</sequence>
<dbReference type="Gene3D" id="3.40.50.720">
    <property type="entry name" value="NAD(P)-binding Rossmann-like Domain"/>
    <property type="match status" value="1"/>
</dbReference>
<evidence type="ECO:0000259" key="3">
    <source>
        <dbReference type="Pfam" id="PF01232"/>
    </source>
</evidence>
<evidence type="ECO:0000259" key="4">
    <source>
        <dbReference type="Pfam" id="PF08125"/>
    </source>
</evidence>
<organism evidence="5 6">
    <name type="scientific">Vibrio tritonius</name>
    <dbReference type="NCBI Taxonomy" id="1435069"/>
    <lineage>
        <taxon>Bacteria</taxon>
        <taxon>Pseudomonadati</taxon>
        <taxon>Pseudomonadota</taxon>
        <taxon>Gammaproteobacteria</taxon>
        <taxon>Vibrionales</taxon>
        <taxon>Vibrionaceae</taxon>
        <taxon>Vibrio</taxon>
    </lineage>
</organism>
<dbReference type="InterPro" id="IPR050988">
    <property type="entry name" value="Mannitol_DH/Oxidoreductase"/>
</dbReference>
<dbReference type="NCBIfam" id="NF043014">
    <property type="entry name" value="DArabDhDalD"/>
    <property type="match status" value="1"/>
</dbReference>
<dbReference type="InterPro" id="IPR008927">
    <property type="entry name" value="6-PGluconate_DH-like_C_sf"/>
</dbReference>
<dbReference type="Gene3D" id="1.10.1040.10">
    <property type="entry name" value="N-(1-d-carboxylethyl)-l-norvaline Dehydrogenase, domain 2"/>
    <property type="match status" value="1"/>
</dbReference>